<dbReference type="NCBIfam" id="NF033542">
    <property type="entry name" value="transpos_IS110"/>
    <property type="match status" value="1"/>
</dbReference>
<dbReference type="RefSeq" id="WP_048939694.1">
    <property type="nucleotide sequence ID" value="NZ_CP020925.1"/>
</dbReference>
<dbReference type="GO" id="GO:0004803">
    <property type="term" value="F:transposase activity"/>
    <property type="evidence" value="ECO:0007669"/>
    <property type="project" value="InterPro"/>
</dbReference>
<dbReference type="PANTHER" id="PTHR33055:SF13">
    <property type="entry name" value="TRANSPOSASE"/>
    <property type="match status" value="1"/>
</dbReference>
<name>A0A0J9CSC1_SPHYA</name>
<evidence type="ECO:0000313" key="3">
    <source>
        <dbReference type="EMBL" id="ATP17554.1"/>
    </source>
</evidence>
<evidence type="ECO:0000259" key="2">
    <source>
        <dbReference type="Pfam" id="PF02371"/>
    </source>
</evidence>
<accession>A0A0J9CSC1</accession>
<dbReference type="InterPro" id="IPR002525">
    <property type="entry name" value="Transp_IS110-like_N"/>
</dbReference>
<dbReference type="AlphaFoldDB" id="A0A0J9CSC1"/>
<evidence type="ECO:0000259" key="1">
    <source>
        <dbReference type="Pfam" id="PF01548"/>
    </source>
</evidence>
<sequence>MTETVKYVGLDVHKETIAVAVADGERGGEVRFVGTVANEDDAIRKLVKRLTGPGVTLNVCYEAGPCGYGLHRLLTKLGQNCIVIAPSMMPRRPGDHVKTDRRDAMTLARLLRAGELTAIWIPDEAHEAVRDLIRARRSAQDDAIGAKQTVRSFLLRHDRRFGGKAAWTKMYWRWLSEQRFDFPHQQLAFEEMQKRVLEAQARVGRLEAALTEAVDAWCFAPLVRNLQVLRGIRLVSAATLVAEVGDLTRFDNPKQLMAYVGLVPSEHSSGARTKRGRITRTGNAQARTMLIEAGWSYRLPAREERRYRERVIDLSEDIQAIGWKAQVRLCQRYRRLAATGKPQPKVITAIARELVGYAWDIARRVSPAIAG</sequence>
<organism evidence="3 4">
    <name type="scientific">Sphingobium yanoikuyae</name>
    <name type="common">Sphingomonas yanoikuyae</name>
    <dbReference type="NCBI Taxonomy" id="13690"/>
    <lineage>
        <taxon>Bacteria</taxon>
        <taxon>Pseudomonadati</taxon>
        <taxon>Pseudomonadota</taxon>
        <taxon>Alphaproteobacteria</taxon>
        <taxon>Sphingomonadales</taxon>
        <taxon>Sphingomonadaceae</taxon>
        <taxon>Sphingobium</taxon>
    </lineage>
</organism>
<dbReference type="GO" id="GO:0003677">
    <property type="term" value="F:DNA binding"/>
    <property type="evidence" value="ECO:0007669"/>
    <property type="project" value="InterPro"/>
</dbReference>
<dbReference type="Pfam" id="PF01548">
    <property type="entry name" value="DEDD_Tnp_IS110"/>
    <property type="match status" value="1"/>
</dbReference>
<dbReference type="EMBL" id="CP020925">
    <property type="protein sequence ID" value="ATP17554.1"/>
    <property type="molecule type" value="Genomic_DNA"/>
</dbReference>
<dbReference type="InterPro" id="IPR047650">
    <property type="entry name" value="Transpos_IS110"/>
</dbReference>
<gene>
    <name evidence="3" type="ORF">BV87_03555</name>
</gene>
<feature type="domain" description="Transposase IS110-like N-terminal" evidence="1">
    <location>
        <begin position="8"/>
        <end position="155"/>
    </location>
</feature>
<dbReference type="InterPro" id="IPR003346">
    <property type="entry name" value="Transposase_20"/>
</dbReference>
<dbReference type="PANTHER" id="PTHR33055">
    <property type="entry name" value="TRANSPOSASE FOR INSERTION SEQUENCE ELEMENT IS1111A"/>
    <property type="match status" value="1"/>
</dbReference>
<proteinExistence type="predicted"/>
<dbReference type="GO" id="GO:0006313">
    <property type="term" value="P:DNA transposition"/>
    <property type="evidence" value="ECO:0007669"/>
    <property type="project" value="InterPro"/>
</dbReference>
<dbReference type="Pfam" id="PF02371">
    <property type="entry name" value="Transposase_20"/>
    <property type="match status" value="1"/>
</dbReference>
<protein>
    <submittedName>
        <fullName evidence="3">IS110 family transposase</fullName>
    </submittedName>
</protein>
<reference evidence="3 4" key="1">
    <citation type="submission" date="2017-04" db="EMBL/GenBank/DDBJ databases">
        <title>Characterization, genome and methylation analysis of a phthalic acid esters degrading strain Sphingobium yanoikuyae SHJ.</title>
        <authorList>
            <person name="Feng L."/>
        </authorList>
    </citation>
    <scope>NUCLEOTIDE SEQUENCE [LARGE SCALE GENOMIC DNA]</scope>
    <source>
        <strain evidence="3 4">SHJ</strain>
    </source>
</reference>
<evidence type="ECO:0000313" key="4">
    <source>
        <dbReference type="Proteomes" id="UP000037029"/>
    </source>
</evidence>
<dbReference type="Proteomes" id="UP000037029">
    <property type="component" value="Chromosome"/>
</dbReference>
<feature type="domain" description="Transposase IS116/IS110/IS902 C-terminal" evidence="2">
    <location>
        <begin position="224"/>
        <end position="297"/>
    </location>
</feature>